<dbReference type="InterPro" id="IPR050816">
    <property type="entry name" value="Flavin-dep_Halogenase_NPB"/>
</dbReference>
<reference evidence="2 3" key="1">
    <citation type="submission" date="2024-09" db="EMBL/GenBank/DDBJ databases">
        <authorList>
            <person name="Sun Q."/>
            <person name="Mori K."/>
        </authorList>
    </citation>
    <scope>NUCLEOTIDE SEQUENCE [LARGE SCALE GENOMIC DNA]</scope>
    <source>
        <strain evidence="2 3">NCAIM B.02621</strain>
    </source>
</reference>
<evidence type="ECO:0000256" key="1">
    <source>
        <dbReference type="SAM" id="Phobius"/>
    </source>
</evidence>
<dbReference type="RefSeq" id="WP_376835451.1">
    <property type="nucleotide sequence ID" value="NZ_JBHLSW010000004.1"/>
</dbReference>
<evidence type="ECO:0000313" key="3">
    <source>
        <dbReference type="Proteomes" id="UP001589906"/>
    </source>
</evidence>
<dbReference type="Proteomes" id="UP001589906">
    <property type="component" value="Unassembled WGS sequence"/>
</dbReference>
<proteinExistence type="predicted"/>
<comment type="caution">
    <text evidence="2">The sequence shown here is derived from an EMBL/GenBank/DDBJ whole genome shotgun (WGS) entry which is preliminary data.</text>
</comment>
<keyword evidence="3" id="KW-1185">Reference proteome</keyword>
<gene>
    <name evidence="2" type="ORF">ACFFGE_06575</name>
</gene>
<dbReference type="InterPro" id="IPR033856">
    <property type="entry name" value="Trp_halogen"/>
</dbReference>
<dbReference type="Pfam" id="PF04820">
    <property type="entry name" value="Trp_halogenase"/>
    <property type="match status" value="1"/>
</dbReference>
<dbReference type="GO" id="GO:0016491">
    <property type="term" value="F:oxidoreductase activity"/>
    <property type="evidence" value="ECO:0007669"/>
    <property type="project" value="UniProtKB-KW"/>
</dbReference>
<dbReference type="InterPro" id="IPR036188">
    <property type="entry name" value="FAD/NAD-bd_sf"/>
</dbReference>
<evidence type="ECO:0000313" key="2">
    <source>
        <dbReference type="EMBL" id="MFC0633540.1"/>
    </source>
</evidence>
<protein>
    <submittedName>
        <fullName evidence="2">Tryptophan halogenase family protein</fullName>
        <ecNumber evidence="2">1.14.19.-</ecNumber>
    </submittedName>
</protein>
<dbReference type="Gene3D" id="3.50.50.60">
    <property type="entry name" value="FAD/NAD(P)-binding domain"/>
    <property type="match status" value="1"/>
</dbReference>
<organism evidence="2 3">
    <name type="scientific">Brevundimonas balnearis</name>
    <dbReference type="NCBI Taxonomy" id="1572858"/>
    <lineage>
        <taxon>Bacteria</taxon>
        <taxon>Pseudomonadati</taxon>
        <taxon>Pseudomonadota</taxon>
        <taxon>Alphaproteobacteria</taxon>
        <taxon>Caulobacterales</taxon>
        <taxon>Caulobacteraceae</taxon>
        <taxon>Brevundimonas</taxon>
    </lineage>
</organism>
<dbReference type="PANTHER" id="PTHR43747">
    <property type="entry name" value="FAD-BINDING PROTEIN"/>
    <property type="match status" value="1"/>
</dbReference>
<dbReference type="EC" id="1.14.19.-" evidence="2"/>
<name>A0ABV6R1P8_9CAUL</name>
<dbReference type="PANTHER" id="PTHR43747:SF4">
    <property type="entry name" value="FLAVIN-DEPENDENT TRYPTOPHAN HALOGENASE"/>
    <property type="match status" value="1"/>
</dbReference>
<dbReference type="EMBL" id="JBHLSW010000004">
    <property type="protein sequence ID" value="MFC0633540.1"/>
    <property type="molecule type" value="Genomic_DNA"/>
</dbReference>
<keyword evidence="1" id="KW-0472">Membrane</keyword>
<feature type="transmembrane region" description="Helical" evidence="1">
    <location>
        <begin position="7"/>
        <end position="27"/>
    </location>
</feature>
<dbReference type="InterPro" id="IPR006905">
    <property type="entry name" value="Flavin_halogenase"/>
</dbReference>
<sequence length="520" mass="58399">MRQLNRILIVGGGSAGWMTAALLSKLLKGRYEITLVESELIGTVGVGEATIPAIKKYNELLGLDEADFMLATQGTYKMGIQFNDWGHLGESYIHGFGVIGRELEWLRCHHYWLKMNALGRAGPFENFSINTAAALQNRFMRPDPRLPESPLGRIGYAYHFDAGLFARYLRGLAESRGVVRREGRIAGVQLGSDDGFVRSVTLDDGAVLEADLFIDCSGFRGLIIEEALKTGYDDWSRWLPCDRAIAMPCERTEPLLPYTRATARDAGWQWRIPLQHRTGNGCVYASAFIGDDEVEATLRAHLDGAPTGEPNRLRFVTGKRKRVWNRNCVALGLAAGFMEPLESTSLHLIQTGVLRLIRLWPGAGFDPADIAEFNRQTDFEYERIRDFLVLHYKATRRDDTPFWRHCREMAIPDTLQRKIDLWMAHARVVREDEELFAEESWIQVFLGQGWTPRGYDPLVDVLDETEIETFVRNVETTILKCVAVMPEHAAFVAKHVKAAPIEVAPSGPRAAAPVLLRSAG</sequence>
<accession>A0ABV6R1P8</accession>
<dbReference type="SUPFAM" id="SSF51905">
    <property type="entry name" value="FAD/NAD(P)-binding domain"/>
    <property type="match status" value="1"/>
</dbReference>
<dbReference type="PIRSF" id="PIRSF011396">
    <property type="entry name" value="Trp_halogenase"/>
    <property type="match status" value="1"/>
</dbReference>
<keyword evidence="1" id="KW-0812">Transmembrane</keyword>
<keyword evidence="2" id="KW-0560">Oxidoreductase</keyword>
<keyword evidence="1" id="KW-1133">Transmembrane helix</keyword>